<dbReference type="GO" id="GO:0050661">
    <property type="term" value="F:NADP binding"/>
    <property type="evidence" value="ECO:0007669"/>
    <property type="project" value="InterPro"/>
</dbReference>
<feature type="domain" description="NAD-dependent epimerase/dehydratase" evidence="4">
    <location>
        <begin position="15"/>
        <end position="257"/>
    </location>
</feature>
<dbReference type="Pfam" id="PF01370">
    <property type="entry name" value="Epimerase"/>
    <property type="match status" value="1"/>
</dbReference>
<organism evidence="5 6">
    <name type="scientific">Marichromatium gracile</name>
    <name type="common">Chromatium gracile</name>
    <dbReference type="NCBI Taxonomy" id="1048"/>
    <lineage>
        <taxon>Bacteria</taxon>
        <taxon>Pseudomonadati</taxon>
        <taxon>Pseudomonadota</taxon>
        <taxon>Gammaproteobacteria</taxon>
        <taxon>Chromatiales</taxon>
        <taxon>Chromatiaceae</taxon>
        <taxon>Marichromatium</taxon>
    </lineage>
</organism>
<dbReference type="RefSeq" id="WP_132228545.1">
    <property type="nucleotide sequence ID" value="NZ_NRRH01000035.1"/>
</dbReference>
<dbReference type="EMBL" id="SMDC01000002">
    <property type="protein sequence ID" value="TCW38157.1"/>
    <property type="molecule type" value="Genomic_DNA"/>
</dbReference>
<dbReference type="InterPro" id="IPR011912">
    <property type="entry name" value="Heptose_epim"/>
</dbReference>
<dbReference type="Gene3D" id="3.90.25.10">
    <property type="entry name" value="UDP-galactose 4-epimerase, domain 1"/>
    <property type="match status" value="1"/>
</dbReference>
<reference evidence="5 6" key="1">
    <citation type="submission" date="2019-03" db="EMBL/GenBank/DDBJ databases">
        <title>Genomic Encyclopedia of Type Strains, Phase IV (KMG-IV): sequencing the most valuable type-strain genomes for metagenomic binning, comparative biology and taxonomic classification.</title>
        <authorList>
            <person name="Goeker M."/>
        </authorList>
    </citation>
    <scope>NUCLEOTIDE SEQUENCE [LARGE SCALE GENOMIC DNA]</scope>
    <source>
        <strain evidence="5 6">DSM 203</strain>
    </source>
</reference>
<gene>
    <name evidence="5" type="ORF">EDC29_10247</name>
</gene>
<dbReference type="SUPFAM" id="SSF51735">
    <property type="entry name" value="NAD(P)-binding Rossmann-fold domains"/>
    <property type="match status" value="1"/>
</dbReference>
<dbReference type="NCBIfam" id="TIGR02197">
    <property type="entry name" value="heptose_epim"/>
    <property type="match status" value="1"/>
</dbReference>
<sequence>MAQGQSPRGLDGKTVLVTGGAGFIGSNVALHLQRHHPGCRVVVVDCFGAAADAPGPRAFGHYLNLIDFAGELICGDLTEPRDLARLQRLRYDLILHFAAVSDTRVYDQAAILRANVNVFADLLGLAARRGADLVYASSAATYGAAPAPQRIGHEAPDTPYGFSKLKMDQMAARFRQEHPGLAVAGLRFFNVYGPREYFKGTTASMVLQLGHQLLAGRAPRLFHGSEHILRDFVHVEDVVRAVLAAAAGRVSGVFNVGSGRAESFARVLELLQQGLGTALPIDYIDNPHHAYQTHTRAELETTRAALGYAPEYDLARGVTAYLPEIRRSYREWGAGVSGC</sequence>
<dbReference type="Gene3D" id="3.40.50.720">
    <property type="entry name" value="NAD(P)-binding Rossmann-like Domain"/>
    <property type="match status" value="1"/>
</dbReference>
<evidence type="ECO:0000256" key="3">
    <source>
        <dbReference type="ARBA" id="ARBA00023277"/>
    </source>
</evidence>
<keyword evidence="3" id="KW-0119">Carbohydrate metabolism</keyword>
<dbReference type="PANTHER" id="PTHR43103:SF3">
    <property type="entry name" value="ADP-L-GLYCERO-D-MANNO-HEPTOSE-6-EPIMERASE"/>
    <property type="match status" value="1"/>
</dbReference>
<keyword evidence="1" id="KW-0521">NADP</keyword>
<dbReference type="Proteomes" id="UP000295247">
    <property type="component" value="Unassembled WGS sequence"/>
</dbReference>
<evidence type="ECO:0000313" key="6">
    <source>
        <dbReference type="Proteomes" id="UP000295247"/>
    </source>
</evidence>
<name>A0A4R4AG19_MARGR</name>
<accession>A0A4R4AG19</accession>
<dbReference type="InterPro" id="IPR001509">
    <property type="entry name" value="Epimerase_deHydtase"/>
</dbReference>
<dbReference type="PANTHER" id="PTHR43103">
    <property type="entry name" value="NUCLEOSIDE-DIPHOSPHATE-SUGAR EPIMERASE"/>
    <property type="match status" value="1"/>
</dbReference>
<proteinExistence type="predicted"/>
<dbReference type="GO" id="GO:0008712">
    <property type="term" value="F:ADP-glyceromanno-heptose 6-epimerase activity"/>
    <property type="evidence" value="ECO:0007669"/>
    <property type="project" value="InterPro"/>
</dbReference>
<evidence type="ECO:0000259" key="4">
    <source>
        <dbReference type="Pfam" id="PF01370"/>
    </source>
</evidence>
<dbReference type="InterPro" id="IPR036291">
    <property type="entry name" value="NAD(P)-bd_dom_sf"/>
</dbReference>
<protein>
    <submittedName>
        <fullName evidence="5">ADP-L-glycero-D-manno-heptose 6-epimerase</fullName>
    </submittedName>
</protein>
<keyword evidence="2" id="KW-0413">Isomerase</keyword>
<evidence type="ECO:0000313" key="5">
    <source>
        <dbReference type="EMBL" id="TCW38157.1"/>
    </source>
</evidence>
<evidence type="ECO:0000256" key="2">
    <source>
        <dbReference type="ARBA" id="ARBA00023235"/>
    </source>
</evidence>
<evidence type="ECO:0000256" key="1">
    <source>
        <dbReference type="ARBA" id="ARBA00022857"/>
    </source>
</evidence>
<comment type="caution">
    <text evidence="5">The sequence shown here is derived from an EMBL/GenBank/DDBJ whole genome shotgun (WGS) entry which is preliminary data.</text>
</comment>
<dbReference type="GO" id="GO:0005975">
    <property type="term" value="P:carbohydrate metabolic process"/>
    <property type="evidence" value="ECO:0007669"/>
    <property type="project" value="InterPro"/>
</dbReference>
<dbReference type="AlphaFoldDB" id="A0A4R4AG19"/>